<gene>
    <name evidence="2" type="ORF">GOBAR_AA15679</name>
</gene>
<accession>A0A2P5XNS3</accession>
<dbReference type="AlphaFoldDB" id="A0A2P5XNS3"/>
<feature type="region of interest" description="Disordered" evidence="1">
    <location>
        <begin position="161"/>
        <end position="181"/>
    </location>
</feature>
<evidence type="ECO:0000256" key="1">
    <source>
        <dbReference type="SAM" id="MobiDB-lite"/>
    </source>
</evidence>
<evidence type="ECO:0000313" key="2">
    <source>
        <dbReference type="EMBL" id="PPS04981.1"/>
    </source>
</evidence>
<organism evidence="2 3">
    <name type="scientific">Gossypium barbadense</name>
    <name type="common">Sea Island cotton</name>
    <name type="synonym">Hibiscus barbadensis</name>
    <dbReference type="NCBI Taxonomy" id="3634"/>
    <lineage>
        <taxon>Eukaryota</taxon>
        <taxon>Viridiplantae</taxon>
        <taxon>Streptophyta</taxon>
        <taxon>Embryophyta</taxon>
        <taxon>Tracheophyta</taxon>
        <taxon>Spermatophyta</taxon>
        <taxon>Magnoliopsida</taxon>
        <taxon>eudicotyledons</taxon>
        <taxon>Gunneridae</taxon>
        <taxon>Pentapetalae</taxon>
        <taxon>rosids</taxon>
        <taxon>malvids</taxon>
        <taxon>Malvales</taxon>
        <taxon>Malvaceae</taxon>
        <taxon>Malvoideae</taxon>
        <taxon>Gossypium</taxon>
    </lineage>
</organism>
<feature type="region of interest" description="Disordered" evidence="1">
    <location>
        <begin position="86"/>
        <end position="134"/>
    </location>
</feature>
<dbReference type="EMBL" id="KZ664523">
    <property type="protein sequence ID" value="PPS04981.1"/>
    <property type="molecule type" value="Genomic_DNA"/>
</dbReference>
<dbReference type="Proteomes" id="UP000239757">
    <property type="component" value="Unassembled WGS sequence"/>
</dbReference>
<proteinExistence type="predicted"/>
<evidence type="ECO:0000313" key="3">
    <source>
        <dbReference type="Proteomes" id="UP000239757"/>
    </source>
</evidence>
<name>A0A2P5XNS3_GOSBA</name>
<feature type="compositionally biased region" description="Basic and acidic residues" evidence="1">
    <location>
        <begin position="88"/>
        <end position="99"/>
    </location>
</feature>
<feature type="compositionally biased region" description="Polar residues" evidence="1">
    <location>
        <begin position="112"/>
        <end position="122"/>
    </location>
</feature>
<protein>
    <submittedName>
        <fullName evidence="2">Uncharacterized protein</fullName>
    </submittedName>
</protein>
<reference evidence="2 3" key="1">
    <citation type="submission" date="2015-01" db="EMBL/GenBank/DDBJ databases">
        <title>Genome of allotetraploid Gossypium barbadense reveals genomic plasticity and fiber elongation in cotton evolution.</title>
        <authorList>
            <person name="Chen X."/>
            <person name="Liu X."/>
            <person name="Zhao B."/>
            <person name="Zheng H."/>
            <person name="Hu Y."/>
            <person name="Lu G."/>
            <person name="Yang C."/>
            <person name="Chen J."/>
            <person name="Shan C."/>
            <person name="Zhang L."/>
            <person name="Zhou Y."/>
            <person name="Wang L."/>
            <person name="Guo W."/>
            <person name="Bai Y."/>
            <person name="Ruan J."/>
            <person name="Shangguan X."/>
            <person name="Mao Y."/>
            <person name="Jiang J."/>
            <person name="Zhu Y."/>
            <person name="Lei J."/>
            <person name="Kang H."/>
            <person name="Chen S."/>
            <person name="He X."/>
            <person name="Wang R."/>
            <person name="Wang Y."/>
            <person name="Chen J."/>
            <person name="Wang L."/>
            <person name="Yu S."/>
            <person name="Wang B."/>
            <person name="Wei J."/>
            <person name="Song S."/>
            <person name="Lu X."/>
            <person name="Gao Z."/>
            <person name="Gu W."/>
            <person name="Deng X."/>
            <person name="Ma D."/>
            <person name="Wang S."/>
            <person name="Liang W."/>
            <person name="Fang L."/>
            <person name="Cai C."/>
            <person name="Zhu X."/>
            <person name="Zhou B."/>
            <person name="Zhang Y."/>
            <person name="Chen Z."/>
            <person name="Xu S."/>
            <person name="Zhu R."/>
            <person name="Wang S."/>
            <person name="Zhang T."/>
            <person name="Zhao G."/>
        </authorList>
    </citation>
    <scope>NUCLEOTIDE SEQUENCE [LARGE SCALE GENOMIC DNA]</scope>
    <source>
        <strain evidence="3">cv. Xinhai21</strain>
        <tissue evidence="2">Leaf</tissue>
    </source>
</reference>
<sequence length="181" mass="20306">MAHTLLNTAESSRLRRRTQRTLLMMSPHVMRTHRLSHHPSIILSHSHRPDVPTGYIEHAKYEDDQETMWHLPFSVLPCPVHRGGGLRGHYDVPPRHEDPPSQPPPIHHPSSTFNSLTESLNTGLPEPHDQAHGRAVGRAHTMGGNTAVRYGRVKTEQKCFPKTGSNKLPRSCDMTVGNPPN</sequence>